<dbReference type="Pfam" id="PF02518">
    <property type="entry name" value="HATPase_c"/>
    <property type="match status" value="1"/>
</dbReference>
<evidence type="ECO:0000259" key="10">
    <source>
        <dbReference type="PROSITE" id="PS50109"/>
    </source>
</evidence>
<dbReference type="InterPro" id="IPR005467">
    <property type="entry name" value="His_kinase_dom"/>
</dbReference>
<keyword evidence="7 12" id="KW-0418">Kinase</keyword>
<dbReference type="Gene3D" id="3.30.565.10">
    <property type="entry name" value="Histidine kinase-like ATPase, C-terminal domain"/>
    <property type="match status" value="1"/>
</dbReference>
<name>A0ABQ1XMJ4_9PROT</name>
<dbReference type="CDD" id="cd06225">
    <property type="entry name" value="HAMP"/>
    <property type="match status" value="1"/>
</dbReference>
<evidence type="ECO:0000256" key="8">
    <source>
        <dbReference type="ARBA" id="ARBA00022840"/>
    </source>
</evidence>
<keyword evidence="13" id="KW-1185">Reference proteome</keyword>
<gene>
    <name evidence="12" type="primary">phyK</name>
    <name evidence="12" type="ORF">GCM10007420_12020</name>
</gene>
<dbReference type="PROSITE" id="PS50109">
    <property type="entry name" value="HIS_KIN"/>
    <property type="match status" value="1"/>
</dbReference>
<dbReference type="PROSITE" id="PS50885">
    <property type="entry name" value="HAMP"/>
    <property type="match status" value="1"/>
</dbReference>
<evidence type="ECO:0000256" key="6">
    <source>
        <dbReference type="ARBA" id="ARBA00022741"/>
    </source>
</evidence>
<dbReference type="EC" id="2.7.13.3" evidence="3"/>
<dbReference type="SUPFAM" id="SSF55874">
    <property type="entry name" value="ATPase domain of HSP90 chaperone/DNA topoisomerase II/histidine kinase"/>
    <property type="match status" value="1"/>
</dbReference>
<dbReference type="Pfam" id="PF07568">
    <property type="entry name" value="HisKA_2"/>
    <property type="match status" value="1"/>
</dbReference>
<dbReference type="PANTHER" id="PTHR41523">
    <property type="entry name" value="TWO-COMPONENT SYSTEM SENSOR PROTEIN"/>
    <property type="match status" value="1"/>
</dbReference>
<sequence>MTTSATRAPNASQAEPDAASAAADGRWRAGLRARMLAVIVLALIPILTLSALYTQSRFETARDNQRELLAARAQLTAQSQRQLILGAGSMMSALAQQAPVRLGGALCARSLAQALADQPAYSNLVRVNARGVVACSAEPLSDAVRFDEARWFAEARDSGRFIVGALEIDPITNQAVIRAVSPVFEPEGSFTGALATGIRLSALEDLGREQAGEARAAIVDREGRVLTESRDMGLARVDADLMAEAAETGSARFTGAGPDGAPRQFVLVPLVTTELYALLAESAPEFVDFALVDVTGTILLPLLMLVLAGTVIWVATDVMILRWLRYLQRVTAAYGKGRYSVRPHRARRAPGELRELAAGFDSMASSIADRDEALTRSLAYQEMLLKEVHHRVKNNLQIITSLINLQMRAIDDPKAAKVLADAQSRINALALVHRSLYEAGDFAKINLKTFFEELCTLTHAAVGGEERTLELVTEIEPVHLGAERCIPLALFVTEAMTNAYKHAFDGRETGRLTVSVQLDGARNLTARISDNGVGATAAPEPGRKGVGGALFNAFARQLGGTAEAASQPEGGHRVAITFPLLDDEGAAER</sequence>
<dbReference type="PANTHER" id="PTHR41523:SF8">
    <property type="entry name" value="ETHYLENE RESPONSE SENSOR PROTEIN"/>
    <property type="match status" value="1"/>
</dbReference>
<feature type="transmembrane region" description="Helical" evidence="9">
    <location>
        <begin position="35"/>
        <end position="53"/>
    </location>
</feature>
<organism evidence="12 13">
    <name type="scientific">Glycocaulis albus</name>
    <dbReference type="NCBI Taxonomy" id="1382801"/>
    <lineage>
        <taxon>Bacteria</taxon>
        <taxon>Pseudomonadati</taxon>
        <taxon>Pseudomonadota</taxon>
        <taxon>Alphaproteobacteria</taxon>
        <taxon>Maricaulales</taxon>
        <taxon>Maricaulaceae</taxon>
        <taxon>Glycocaulis</taxon>
    </lineage>
</organism>
<dbReference type="GO" id="GO:0016301">
    <property type="term" value="F:kinase activity"/>
    <property type="evidence" value="ECO:0007669"/>
    <property type="project" value="UniProtKB-KW"/>
</dbReference>
<evidence type="ECO:0000313" key="12">
    <source>
        <dbReference type="EMBL" id="GGG97846.1"/>
    </source>
</evidence>
<dbReference type="InterPro" id="IPR011495">
    <property type="entry name" value="Sig_transdc_His_kin_sub2_dim/P"/>
</dbReference>
<evidence type="ECO:0000256" key="9">
    <source>
        <dbReference type="SAM" id="Phobius"/>
    </source>
</evidence>
<comment type="subcellular location">
    <subcellularLocation>
        <location evidence="2">Membrane</location>
    </subcellularLocation>
</comment>
<keyword evidence="9" id="KW-0812">Transmembrane</keyword>
<evidence type="ECO:0000256" key="3">
    <source>
        <dbReference type="ARBA" id="ARBA00012438"/>
    </source>
</evidence>
<dbReference type="Gene3D" id="3.30.450.20">
    <property type="entry name" value="PAS domain"/>
    <property type="match status" value="2"/>
</dbReference>
<dbReference type="InterPro" id="IPR036890">
    <property type="entry name" value="HATPase_C_sf"/>
</dbReference>
<feature type="domain" description="HAMP" evidence="11">
    <location>
        <begin position="318"/>
        <end position="372"/>
    </location>
</feature>
<comment type="caution">
    <text evidence="12">The sequence shown here is derived from an EMBL/GenBank/DDBJ whole genome shotgun (WGS) entry which is preliminary data.</text>
</comment>
<keyword evidence="9" id="KW-1133">Transmembrane helix</keyword>
<accession>A0ABQ1XMJ4</accession>
<dbReference type="SMART" id="SM00304">
    <property type="entry name" value="HAMP"/>
    <property type="match status" value="1"/>
</dbReference>
<protein>
    <recommendedName>
        <fullName evidence="3">histidine kinase</fullName>
        <ecNumber evidence="3">2.7.13.3</ecNumber>
    </recommendedName>
</protein>
<evidence type="ECO:0000256" key="5">
    <source>
        <dbReference type="ARBA" id="ARBA00022679"/>
    </source>
</evidence>
<keyword evidence="9" id="KW-0472">Membrane</keyword>
<feature type="transmembrane region" description="Helical" evidence="9">
    <location>
        <begin position="298"/>
        <end position="321"/>
    </location>
</feature>
<evidence type="ECO:0000256" key="4">
    <source>
        <dbReference type="ARBA" id="ARBA00022553"/>
    </source>
</evidence>
<comment type="catalytic activity">
    <reaction evidence="1">
        <text>ATP + protein L-histidine = ADP + protein N-phospho-L-histidine.</text>
        <dbReference type="EC" id="2.7.13.3"/>
    </reaction>
</comment>
<feature type="domain" description="Histidine kinase" evidence="10">
    <location>
        <begin position="387"/>
        <end position="582"/>
    </location>
</feature>
<dbReference type="RefSeq" id="WP_188451654.1">
    <property type="nucleotide sequence ID" value="NZ_BMFS01000004.1"/>
</dbReference>
<dbReference type="InterPro" id="IPR003594">
    <property type="entry name" value="HATPase_dom"/>
</dbReference>
<dbReference type="EMBL" id="BMFS01000004">
    <property type="protein sequence ID" value="GGG97846.1"/>
    <property type="molecule type" value="Genomic_DNA"/>
</dbReference>
<dbReference type="InterPro" id="IPR003660">
    <property type="entry name" value="HAMP_dom"/>
</dbReference>
<keyword evidence="5" id="KW-0808">Transferase</keyword>
<evidence type="ECO:0000256" key="2">
    <source>
        <dbReference type="ARBA" id="ARBA00004370"/>
    </source>
</evidence>
<evidence type="ECO:0000256" key="1">
    <source>
        <dbReference type="ARBA" id="ARBA00000085"/>
    </source>
</evidence>
<evidence type="ECO:0000313" key="13">
    <source>
        <dbReference type="Proteomes" id="UP000648722"/>
    </source>
</evidence>
<keyword evidence="6" id="KW-0547">Nucleotide-binding</keyword>
<dbReference type="Proteomes" id="UP000648722">
    <property type="component" value="Unassembled WGS sequence"/>
</dbReference>
<evidence type="ECO:0000259" key="11">
    <source>
        <dbReference type="PROSITE" id="PS50885"/>
    </source>
</evidence>
<keyword evidence="4" id="KW-0597">Phosphoprotein</keyword>
<evidence type="ECO:0000256" key="7">
    <source>
        <dbReference type="ARBA" id="ARBA00022777"/>
    </source>
</evidence>
<keyword evidence="8" id="KW-0067">ATP-binding</keyword>
<dbReference type="CDD" id="cd18773">
    <property type="entry name" value="PDC1_HK_sensor"/>
    <property type="match status" value="1"/>
</dbReference>
<reference evidence="13" key="1">
    <citation type="journal article" date="2019" name="Int. J. Syst. Evol. Microbiol.">
        <title>The Global Catalogue of Microorganisms (GCM) 10K type strain sequencing project: providing services to taxonomists for standard genome sequencing and annotation.</title>
        <authorList>
            <consortium name="The Broad Institute Genomics Platform"/>
            <consortium name="The Broad Institute Genome Sequencing Center for Infectious Disease"/>
            <person name="Wu L."/>
            <person name="Ma J."/>
        </authorList>
    </citation>
    <scope>NUCLEOTIDE SEQUENCE [LARGE SCALE GENOMIC DNA]</scope>
    <source>
        <strain evidence="13">CGMCC 1.12766</strain>
    </source>
</reference>
<proteinExistence type="predicted"/>